<protein>
    <submittedName>
        <fullName evidence="1">Uncharacterized protein</fullName>
    </submittedName>
</protein>
<evidence type="ECO:0000313" key="1">
    <source>
        <dbReference type="EMBL" id="KAH7970408.1"/>
    </source>
</evidence>
<reference evidence="1" key="1">
    <citation type="submission" date="2020-05" db="EMBL/GenBank/DDBJ databases">
        <title>Large-scale comparative analyses of tick genomes elucidate their genetic diversity and vector capacities.</title>
        <authorList>
            <person name="Jia N."/>
            <person name="Wang J."/>
            <person name="Shi W."/>
            <person name="Du L."/>
            <person name="Sun Y."/>
            <person name="Zhan W."/>
            <person name="Jiang J."/>
            <person name="Wang Q."/>
            <person name="Zhang B."/>
            <person name="Ji P."/>
            <person name="Sakyi L.B."/>
            <person name="Cui X."/>
            <person name="Yuan T."/>
            <person name="Jiang B."/>
            <person name="Yang W."/>
            <person name="Lam T.T.-Y."/>
            <person name="Chang Q."/>
            <person name="Ding S."/>
            <person name="Wang X."/>
            <person name="Zhu J."/>
            <person name="Ruan X."/>
            <person name="Zhao L."/>
            <person name="Wei J."/>
            <person name="Que T."/>
            <person name="Du C."/>
            <person name="Cheng J."/>
            <person name="Dai P."/>
            <person name="Han X."/>
            <person name="Huang E."/>
            <person name="Gao Y."/>
            <person name="Liu J."/>
            <person name="Shao H."/>
            <person name="Ye R."/>
            <person name="Li L."/>
            <person name="Wei W."/>
            <person name="Wang X."/>
            <person name="Wang C."/>
            <person name="Yang T."/>
            <person name="Huo Q."/>
            <person name="Li W."/>
            <person name="Guo W."/>
            <person name="Chen H."/>
            <person name="Zhou L."/>
            <person name="Ni X."/>
            <person name="Tian J."/>
            <person name="Zhou Y."/>
            <person name="Sheng Y."/>
            <person name="Liu T."/>
            <person name="Pan Y."/>
            <person name="Xia L."/>
            <person name="Li J."/>
            <person name="Zhao F."/>
            <person name="Cao W."/>
        </authorList>
    </citation>
    <scope>NUCLEOTIDE SEQUENCE</scope>
    <source>
        <strain evidence="1">Dsil-2018</strain>
    </source>
</reference>
<dbReference type="Proteomes" id="UP000821865">
    <property type="component" value="Chromosome 11"/>
</dbReference>
<sequence>MTSHKAKVTDFKPCESSVETANRESMSVKGKGRVQIQLSEECGGSVTTLEVVIYLPDLNGNLLSVGRIEERGLHMTFAGVKGEVTNDTGELILTGTREGRLYSVKEEIMSMKMVKTKDTALWHRRLGHLQQDAFRCLCRASEDPVKDKCDTRCLGKRRRSSFPKGVKGYKLWNQKEDRFFVSRDVTFEDESFPCKLTQIASS</sequence>
<accession>A0ACB8DIA8</accession>
<gene>
    <name evidence="1" type="ORF">HPB49_006711</name>
</gene>
<name>A0ACB8DIA8_DERSI</name>
<dbReference type="EMBL" id="CM023480">
    <property type="protein sequence ID" value="KAH7970408.1"/>
    <property type="molecule type" value="Genomic_DNA"/>
</dbReference>
<keyword evidence="2" id="KW-1185">Reference proteome</keyword>
<comment type="caution">
    <text evidence="1">The sequence shown here is derived from an EMBL/GenBank/DDBJ whole genome shotgun (WGS) entry which is preliminary data.</text>
</comment>
<evidence type="ECO:0000313" key="2">
    <source>
        <dbReference type="Proteomes" id="UP000821865"/>
    </source>
</evidence>
<proteinExistence type="predicted"/>
<organism evidence="1 2">
    <name type="scientific">Dermacentor silvarum</name>
    <name type="common">Tick</name>
    <dbReference type="NCBI Taxonomy" id="543639"/>
    <lineage>
        <taxon>Eukaryota</taxon>
        <taxon>Metazoa</taxon>
        <taxon>Ecdysozoa</taxon>
        <taxon>Arthropoda</taxon>
        <taxon>Chelicerata</taxon>
        <taxon>Arachnida</taxon>
        <taxon>Acari</taxon>
        <taxon>Parasitiformes</taxon>
        <taxon>Ixodida</taxon>
        <taxon>Ixodoidea</taxon>
        <taxon>Ixodidae</taxon>
        <taxon>Rhipicephalinae</taxon>
        <taxon>Dermacentor</taxon>
    </lineage>
</organism>